<dbReference type="EMBL" id="FNZX01000012">
    <property type="protein sequence ID" value="SEK84983.1"/>
    <property type="molecule type" value="Genomic_DNA"/>
</dbReference>
<reference evidence="2" key="1">
    <citation type="submission" date="2016-10" db="EMBL/GenBank/DDBJ databases">
        <authorList>
            <person name="Varghese N."/>
        </authorList>
    </citation>
    <scope>NUCLEOTIDE SEQUENCE [LARGE SCALE GENOMIC DNA]</scope>
    <source>
        <strain evidence="2">ACV-9</strain>
    </source>
</reference>
<evidence type="ECO:0000313" key="2">
    <source>
        <dbReference type="Proteomes" id="UP000182321"/>
    </source>
</evidence>
<keyword evidence="2" id="KW-1185">Reference proteome</keyword>
<sequence length="987" mass="108555">MQIEGLKVTDYIKTEGASDQGFGVGTSGIKDDNKANFNTELRTLSVDNAFYDNRGKMTDEDFTKEVNEASALGMSTVDKVKNIERGWDEEATAKAREDGHNPMDMEPEALVTVVDEIKMNLAKAGKDISKMGGLDQDEIQAMTGSVAQAVEMTRGLSDTLPVEAQAYLVKNELEPTITNIYNATYSAPTGPKGTSEPTDEDIISLLEDLGDKLDSLIEQVEGELTESAQKPMTPQELKDTVATMLKQDVPITKEHLEYMVELGEYEKPSEENIVNAIDDIVAEGKEPTDAYLIPGYSLMDQAKKTFEEVMGMDASTLTSITAQRQLTEIQLTMTVEATFTMMKNGITVNTSDLSDLLDKLKLQETNLLQILMKAENNEATNANVNLFKQVMNEMADIQSAPAAMLGRFSNINAETFSYVHEVSVSVTAEYSRMEMTYESVGTEVRTDLGDSMNKAFQNVDDILADLDIEATESSQKAVRVLAYNKMEITAESVTTMKASTEMVARTFKSMTPAVVAEMIKRGENPLDMTMESLKAKAESIKAEMGSTSDEESFSKFLWKAEHNAEISEAERDAYVGVYRLLHQVEKSDGAAIGALISQGTEVTLRNLMTAVRSSKHTGREYEIDDKFGQLDEMVVKDLSITEQIEKVFLTNRCRDAKEAMTPAKMHVFGEEQIMEMNVDQFATVMEETSDEQTEIAYNNYVTEQLKTTIAEDAKVSSILDEYNLPHSANMIAAVEAMVENNGQVFKDLFSKATGRAATTFGALESMDVDDIIELAYSRFADACHTPEEMAEAQEALGTLAENVMKTMMETEDVRTVDMDGMKLVVQQTKVMSEMARTGETYHIPIMVADEAGNMNLKIVRGDGESGLIQMALHLQTTGTISTSFRYEAGSVSASVECETAQMREMFASQAPMIAQIMQEETGFAFSFSFTQSFGLSAADIYNMEQGNYEGLAAAGAASAGAASQDEIQTQALYSIARGYINVIAELF</sequence>
<gene>
    <name evidence="1" type="ORF">SAMN02910377_02005</name>
</gene>
<name>A0A1H7KDQ9_9FIRM</name>
<evidence type="ECO:0008006" key="3">
    <source>
        <dbReference type="Google" id="ProtNLM"/>
    </source>
</evidence>
<accession>A0A1H7KDQ9</accession>
<dbReference type="Pfam" id="PF19753">
    <property type="entry name" value="DUF6240"/>
    <property type="match status" value="2"/>
</dbReference>
<organism evidence="1 2">
    <name type="scientific">Pseudobutyrivibrio ruminis</name>
    <dbReference type="NCBI Taxonomy" id="46206"/>
    <lineage>
        <taxon>Bacteria</taxon>
        <taxon>Bacillati</taxon>
        <taxon>Bacillota</taxon>
        <taxon>Clostridia</taxon>
        <taxon>Lachnospirales</taxon>
        <taxon>Lachnospiraceae</taxon>
        <taxon>Pseudobutyrivibrio</taxon>
    </lineage>
</organism>
<dbReference type="InterPro" id="IPR046207">
    <property type="entry name" value="DUF6240"/>
</dbReference>
<dbReference type="Proteomes" id="UP000182321">
    <property type="component" value="Unassembled WGS sequence"/>
</dbReference>
<evidence type="ECO:0000313" key="1">
    <source>
        <dbReference type="EMBL" id="SEK84983.1"/>
    </source>
</evidence>
<protein>
    <recommendedName>
        <fullName evidence="3">Flagellar hook-length control protein FliK</fullName>
    </recommendedName>
</protein>
<dbReference type="AlphaFoldDB" id="A0A1H7KDQ9"/>
<proteinExistence type="predicted"/>
<dbReference type="RefSeq" id="WP_074791521.1">
    <property type="nucleotide sequence ID" value="NZ_FNZX01000012.1"/>
</dbReference>